<dbReference type="InterPro" id="IPR048469">
    <property type="entry name" value="YchJ-like_M"/>
</dbReference>
<name>A0A0W0TQG6_9GAMM</name>
<accession>A0A0W0TQG6</accession>
<dbReference type="Pfam" id="PF02810">
    <property type="entry name" value="SEC-C"/>
    <property type="match status" value="1"/>
</dbReference>
<proteinExistence type="predicted"/>
<dbReference type="Proteomes" id="UP000054785">
    <property type="component" value="Unassembled WGS sequence"/>
</dbReference>
<dbReference type="SUPFAM" id="SSF103642">
    <property type="entry name" value="Sec-C motif"/>
    <property type="match status" value="1"/>
</dbReference>
<feature type="domain" description="YchJ-like middle NTF2-like" evidence="1">
    <location>
        <begin position="32"/>
        <end position="129"/>
    </location>
</feature>
<dbReference type="InterPro" id="IPR004027">
    <property type="entry name" value="SEC_C_motif"/>
</dbReference>
<dbReference type="Pfam" id="PF17775">
    <property type="entry name" value="YchJ_M-like"/>
    <property type="match status" value="1"/>
</dbReference>
<keyword evidence="3" id="KW-1185">Reference proteome</keyword>
<reference evidence="2 3" key="1">
    <citation type="submission" date="2015-11" db="EMBL/GenBank/DDBJ databases">
        <title>Genomic analysis of 38 Legionella species identifies large and diverse effector repertoires.</title>
        <authorList>
            <person name="Burstein D."/>
            <person name="Amaro F."/>
            <person name="Zusman T."/>
            <person name="Lifshitz Z."/>
            <person name="Cohen O."/>
            <person name="Gilbert J.A."/>
            <person name="Pupko T."/>
            <person name="Shuman H.A."/>
            <person name="Segal G."/>
        </authorList>
    </citation>
    <scope>NUCLEOTIDE SEQUENCE [LARGE SCALE GENOMIC DNA]</scope>
    <source>
        <strain evidence="2 3">ATCC 49504</strain>
    </source>
</reference>
<dbReference type="InterPro" id="IPR032710">
    <property type="entry name" value="NTF2-like_dom_sf"/>
</dbReference>
<dbReference type="PANTHER" id="PTHR33747">
    <property type="entry name" value="UPF0225 PROTEIN SCO1677"/>
    <property type="match status" value="1"/>
</dbReference>
<dbReference type="AlphaFoldDB" id="A0A0W0TQG6"/>
<gene>
    <name evidence="2" type="ORF">Lgee_1683</name>
</gene>
<evidence type="ECO:0000259" key="1">
    <source>
        <dbReference type="Pfam" id="PF17775"/>
    </source>
</evidence>
<protein>
    <submittedName>
        <fullName evidence="2">Putative SEC-C motif domain protein</fullName>
    </submittedName>
</protein>
<comment type="caution">
    <text evidence="2">The sequence shown here is derived from an EMBL/GenBank/DDBJ whole genome shotgun (WGS) entry which is preliminary data.</text>
</comment>
<evidence type="ECO:0000313" key="2">
    <source>
        <dbReference type="EMBL" id="KTC97907.1"/>
    </source>
</evidence>
<dbReference type="EMBL" id="LNYC01000068">
    <property type="protein sequence ID" value="KTC97907.1"/>
    <property type="molecule type" value="Genomic_DNA"/>
</dbReference>
<evidence type="ECO:0000313" key="3">
    <source>
        <dbReference type="Proteomes" id="UP000054785"/>
    </source>
</evidence>
<sequence>MTAAMPHCLCGSLMPYEGCCEPYHTHVTAAPTPEALMRSRYTAFVLGNIDWIQASMKGAPLEGFDANAARLWTSSVTWLGLEVLNAGTQDATHGTVEFIARFLERDALVLMHEISEFEQENGRWLYVNGRAGAMASHKKIPLNAACPCGSQRKFKNCHSKRSRT</sequence>
<dbReference type="Gene3D" id="3.10.450.50">
    <property type="match status" value="1"/>
</dbReference>
<organism evidence="2 3">
    <name type="scientific">Legionella geestiana</name>
    <dbReference type="NCBI Taxonomy" id="45065"/>
    <lineage>
        <taxon>Bacteria</taxon>
        <taxon>Pseudomonadati</taxon>
        <taxon>Pseudomonadota</taxon>
        <taxon>Gammaproteobacteria</taxon>
        <taxon>Legionellales</taxon>
        <taxon>Legionellaceae</taxon>
        <taxon>Legionella</taxon>
    </lineage>
</organism>
<dbReference type="SUPFAM" id="SSF54427">
    <property type="entry name" value="NTF2-like"/>
    <property type="match status" value="1"/>
</dbReference>
<dbReference type="RefSeq" id="WP_238582827.1">
    <property type="nucleotide sequence ID" value="NZ_CAAAHN010000001.1"/>
</dbReference>
<dbReference type="PANTHER" id="PTHR33747:SF1">
    <property type="entry name" value="ADENYLATE CYCLASE-ASSOCIATED CAP C-TERMINAL DOMAIN-CONTAINING PROTEIN"/>
    <property type="match status" value="1"/>
</dbReference>
<dbReference type="STRING" id="45065.Lgee_1683"/>
<dbReference type="PATRIC" id="fig|45065.4.peg.1824"/>